<name>A0ABU1L8U2_9FLAO</name>
<evidence type="ECO:0000256" key="1">
    <source>
        <dbReference type="SAM" id="Phobius"/>
    </source>
</evidence>
<dbReference type="EMBL" id="JAVDQS010000001">
    <property type="protein sequence ID" value="MDR6403132.1"/>
    <property type="molecule type" value="Genomic_DNA"/>
</dbReference>
<organism evidence="2 3">
    <name type="scientific">Chryseobacterium geocarposphaerae</name>
    <dbReference type="NCBI Taxonomy" id="1416776"/>
    <lineage>
        <taxon>Bacteria</taxon>
        <taxon>Pseudomonadati</taxon>
        <taxon>Bacteroidota</taxon>
        <taxon>Flavobacteriia</taxon>
        <taxon>Flavobacteriales</taxon>
        <taxon>Weeksellaceae</taxon>
        <taxon>Chryseobacterium group</taxon>
        <taxon>Chryseobacterium</taxon>
    </lineage>
</organism>
<dbReference type="Proteomes" id="UP001184853">
    <property type="component" value="Unassembled WGS sequence"/>
</dbReference>
<accession>A0ABU1L8U2</accession>
<keyword evidence="1" id="KW-0812">Transmembrane</keyword>
<feature type="transmembrane region" description="Helical" evidence="1">
    <location>
        <begin position="69"/>
        <end position="90"/>
    </location>
</feature>
<dbReference type="RefSeq" id="WP_115981350.1">
    <property type="nucleotide sequence ID" value="NZ_JAVDQS010000001.1"/>
</dbReference>
<comment type="caution">
    <text evidence="2">The sequence shown here is derived from an EMBL/GenBank/DDBJ whole genome shotgun (WGS) entry which is preliminary data.</text>
</comment>
<keyword evidence="1" id="KW-0472">Membrane</keyword>
<feature type="transmembrane region" description="Helical" evidence="1">
    <location>
        <begin position="96"/>
        <end position="117"/>
    </location>
</feature>
<feature type="transmembrane region" description="Helical" evidence="1">
    <location>
        <begin position="7"/>
        <end position="25"/>
    </location>
</feature>
<evidence type="ECO:0000313" key="2">
    <source>
        <dbReference type="EMBL" id="MDR6403132.1"/>
    </source>
</evidence>
<protein>
    <submittedName>
        <fullName evidence="2">Uncharacterized protein</fullName>
    </submittedName>
</protein>
<keyword evidence="3" id="KW-1185">Reference proteome</keyword>
<sequence length="121" mass="14297">MQKKYKIFPAIQALYYFVTAVWPFIHLESFLAVTGDKTDIWLVKTVSVLLLPYCLLLAYLTFNSKRNLIIVLSIMLCCFVLIGIDFYYHFTGVIKWTYVIDGVLQILFLLYWVYYIINSKE</sequence>
<feature type="transmembrane region" description="Helical" evidence="1">
    <location>
        <begin position="40"/>
        <end position="62"/>
    </location>
</feature>
<reference evidence="2 3" key="1">
    <citation type="submission" date="2023-07" db="EMBL/GenBank/DDBJ databases">
        <title>Sorghum-associated microbial communities from plants grown in Nebraska, USA.</title>
        <authorList>
            <person name="Schachtman D."/>
        </authorList>
    </citation>
    <scope>NUCLEOTIDE SEQUENCE [LARGE SCALE GENOMIC DNA]</scope>
    <source>
        <strain evidence="2 3">DS1709</strain>
    </source>
</reference>
<evidence type="ECO:0000313" key="3">
    <source>
        <dbReference type="Proteomes" id="UP001184853"/>
    </source>
</evidence>
<gene>
    <name evidence="2" type="ORF">J2781_000036</name>
</gene>
<proteinExistence type="predicted"/>
<keyword evidence="1" id="KW-1133">Transmembrane helix</keyword>